<dbReference type="AlphaFoldDB" id="A0A5K3F9N4"/>
<protein>
    <submittedName>
        <fullName evidence="2">ANK_REP_REGION domain-containing protein</fullName>
    </submittedName>
</protein>
<accession>A0A5K3F9N4</accession>
<evidence type="ECO:0000256" key="1">
    <source>
        <dbReference type="SAM" id="MobiDB-lite"/>
    </source>
</evidence>
<feature type="compositionally biased region" description="Polar residues" evidence="1">
    <location>
        <begin position="502"/>
        <end position="514"/>
    </location>
</feature>
<feature type="region of interest" description="Disordered" evidence="1">
    <location>
        <begin position="502"/>
        <end position="527"/>
    </location>
</feature>
<dbReference type="WBParaSite" id="MCU_006067-RA">
    <property type="protein sequence ID" value="MCU_006067-RA"/>
    <property type="gene ID" value="MCU_006067"/>
</dbReference>
<organism evidence="2">
    <name type="scientific">Mesocestoides corti</name>
    <name type="common">Flatworm</name>
    <dbReference type="NCBI Taxonomy" id="53468"/>
    <lineage>
        <taxon>Eukaryota</taxon>
        <taxon>Metazoa</taxon>
        <taxon>Spiralia</taxon>
        <taxon>Lophotrochozoa</taxon>
        <taxon>Platyhelminthes</taxon>
        <taxon>Cestoda</taxon>
        <taxon>Eucestoda</taxon>
        <taxon>Cyclophyllidea</taxon>
        <taxon>Mesocestoididae</taxon>
        <taxon>Mesocestoides</taxon>
    </lineage>
</organism>
<name>A0A5K3F9N4_MESCO</name>
<proteinExistence type="predicted"/>
<reference evidence="2" key="1">
    <citation type="submission" date="2019-11" db="UniProtKB">
        <authorList>
            <consortium name="WormBaseParasite"/>
        </authorList>
    </citation>
    <scope>IDENTIFICATION</scope>
</reference>
<sequence length="1118" mass="124149">PERIFKQIALTNPSDNLYDSGINSLNSKADPSTTAGQGFCSDSFPIQNKAKGGHQWHSPSVYESSVEEIRSYLLSNEVPEHRKTDHFEIHNKQSFITFTYALLDGVRNLMKLSKGSSPEGPGSNRLKQMHGALAWKYETVSRLLREYEEILRKPEGKFAFSASHLSAPRIQTNPSFKTYKNRFTSLNNLFRWGKAEKPLTTSQEPSLSTTPSTDVSRLREIECQITDLSGALRLRVNQNIKGRKYISSSSSSSSTVYKIKLSIADKSASIISLSSYQSPSDWQLAASGKPVKCSTSNGAAHELVLTCQLVRSKSTAYSLNDPETLLYADSYLETWKFSSTEHVFSIEPCASLITEVLTGKSIRKAVDLRSLLTTESQPITVELTLMSTPYIEIEVKWLPLTSIDTEFLEKYPPSRSGFLEYSFAGSVDETSQSSSHGLILVDKRRSRILSPGDAGFDSVRLGPTPTVSTSSAGSAAAMCANKSPPEPGDARSTTLQCTTGSDSSIFQQQSNNGDGNDELIISRNNDGDNLSQDVDGLGALLESVRNDLETLNRETNRFSTVLRDLSTVLNGLHEQLSSSSKFMSIPQKSKLPSGSLDREVARSLSLLDCAIGDGDSPERLTPAIEAWAPPLTSGWDQLDSAIEWHLKNVSFLLQRLASSDRAFIPMDMEDSANKNLLYIREDLLAMALHAQSEILSDITGLALSYAETREPYRVCIHSHCLAFCGWGTRAHLNAGAGPPIFPTSFWSQLIWQTDSSLRSQDGENYQPTLMIGRSSFHEYLLQEYAGIQPEEKDDQSLDDAIEVLIEQLTDLDLTDVSPWNEIPLTQLCHRLKVQNFQIAARLDSQILRPGSFNGRIASTMSRIDSGVEASLGVALKYLIEQGRLQHELRESDEEVLFRSLEALVDNLVSGNAATRRMESMTISVTNFICLALTLQHEDASVATFASRAICALEDMTRGAYGIILQNNALPFLRTAGPCCSFLKSLELFSKKFQKGSSKMYEKYYRRSHITSDGYGCMTPVGSAILWGMDPNNMEEYRIAALAAWECLCTPEEASIGRHYRQRQQQLQQQRVDVHTPIHVEVRRMNLEDGSAEVRRLALRILMARKKFRSTATMLDSAH</sequence>
<evidence type="ECO:0000313" key="2">
    <source>
        <dbReference type="WBParaSite" id="MCU_006067-RA"/>
    </source>
</evidence>